<dbReference type="AlphaFoldDB" id="A0A382W8Q9"/>
<gene>
    <name evidence="1" type="ORF">METZ01_LOCUS408061</name>
</gene>
<dbReference type="EMBL" id="UINC01157942">
    <property type="protein sequence ID" value="SVD55207.1"/>
    <property type="molecule type" value="Genomic_DNA"/>
</dbReference>
<evidence type="ECO:0000313" key="1">
    <source>
        <dbReference type="EMBL" id="SVD55207.1"/>
    </source>
</evidence>
<sequence length="208" mass="23838">MMKKALKISLLVIGILVVVPLLVLRVTGLEPRFIAPESQAYADSSRTAGPGLWLKGEVVREPVKNWDWVREVNHPVREHYIMMETNTWYGIPHSVTVRLNPRGDKLYLVGTAQGARLDKEFPDGKAWWKNVIRDPRVRMKIDGKIYEMTLVLINNRDEVTELTGRYPIQKRFGPDGNEQVIVEAHWFHVYQRNVPEYGSESTAASSSE</sequence>
<reference evidence="1" key="1">
    <citation type="submission" date="2018-05" db="EMBL/GenBank/DDBJ databases">
        <authorList>
            <person name="Lanie J.A."/>
            <person name="Ng W.-L."/>
            <person name="Kazmierczak K.M."/>
            <person name="Andrzejewski T.M."/>
            <person name="Davidsen T.M."/>
            <person name="Wayne K.J."/>
            <person name="Tettelin H."/>
            <person name="Glass J.I."/>
            <person name="Rusch D."/>
            <person name="Podicherti R."/>
            <person name="Tsui H.-C.T."/>
            <person name="Winkler M.E."/>
        </authorList>
    </citation>
    <scope>NUCLEOTIDE SEQUENCE</scope>
</reference>
<proteinExistence type="predicted"/>
<name>A0A382W8Q9_9ZZZZ</name>
<organism evidence="1">
    <name type="scientific">marine metagenome</name>
    <dbReference type="NCBI Taxonomy" id="408172"/>
    <lineage>
        <taxon>unclassified sequences</taxon>
        <taxon>metagenomes</taxon>
        <taxon>ecological metagenomes</taxon>
    </lineage>
</organism>
<accession>A0A382W8Q9</accession>
<protein>
    <submittedName>
        <fullName evidence="1">Uncharacterized protein</fullName>
    </submittedName>
</protein>